<dbReference type="InterPro" id="IPR012337">
    <property type="entry name" value="RNaseH-like_sf"/>
</dbReference>
<keyword evidence="2" id="KW-0378">Hydrolase</keyword>
<proteinExistence type="predicted"/>
<dbReference type="InterPro" id="IPR036397">
    <property type="entry name" value="RNaseH_sf"/>
</dbReference>
<reference evidence="2 3" key="1">
    <citation type="submission" date="2023-03" db="EMBL/GenBank/DDBJ databases">
        <title>Complete genome of Arcanobacterium canis strain DSM 25104 isolated in 2010 from a canine otitis externa in Germany.</title>
        <authorList>
            <person name="Borowiak M."/>
            <person name="Kreitlow A."/>
            <person name="Malorny B."/>
            <person name="Laemmler C."/>
            <person name="Prenger-Berninghoff E."/>
            <person name="Ploetz M."/>
            <person name="Abdulmawjood A."/>
        </authorList>
    </citation>
    <scope>NUCLEOTIDE SEQUENCE [LARGE SCALE GENOMIC DNA]</scope>
    <source>
        <strain evidence="2 3">DSM 25104</strain>
    </source>
</reference>
<dbReference type="NCBIfam" id="TIGR00573">
    <property type="entry name" value="dnaq"/>
    <property type="match status" value="1"/>
</dbReference>
<accession>A0ABY8FW21</accession>
<sequence length="197" mass="21950">MNSFAVVDCETTGLDRQTDRIIEIAVIQLSQTLEEEAQFHTLVNPQRPVSASFIHGITDADVATAPTFTQIMPHLISLLTTRIIVAHNFPFDRGFLNHALAMSGARVHIPQSAGVDTLDQSRIYLPNGSHSLINVAARLGLHPHEHHRALADTLITADIFREFVAREARGERYNTHAYGRHGAVLPAQWERATPWRP</sequence>
<gene>
    <name evidence="2" type="ORF">P7079_04720</name>
</gene>
<evidence type="ECO:0000313" key="3">
    <source>
        <dbReference type="Proteomes" id="UP001215216"/>
    </source>
</evidence>
<dbReference type="InterPro" id="IPR006054">
    <property type="entry name" value="DnaQ"/>
</dbReference>
<dbReference type="RefSeq" id="WP_278012140.1">
    <property type="nucleotide sequence ID" value="NZ_CP121208.1"/>
</dbReference>
<dbReference type="InterPro" id="IPR013520">
    <property type="entry name" value="Ribonucl_H"/>
</dbReference>
<keyword evidence="2" id="KW-0540">Nuclease</keyword>
<evidence type="ECO:0000259" key="1">
    <source>
        <dbReference type="SMART" id="SM00479"/>
    </source>
</evidence>
<protein>
    <submittedName>
        <fullName evidence="2">3'-5' exonuclease</fullName>
    </submittedName>
</protein>
<dbReference type="Gene3D" id="3.30.420.10">
    <property type="entry name" value="Ribonuclease H-like superfamily/Ribonuclease H"/>
    <property type="match status" value="1"/>
</dbReference>
<dbReference type="GO" id="GO:0004527">
    <property type="term" value="F:exonuclease activity"/>
    <property type="evidence" value="ECO:0007669"/>
    <property type="project" value="UniProtKB-KW"/>
</dbReference>
<dbReference type="SUPFAM" id="SSF53098">
    <property type="entry name" value="Ribonuclease H-like"/>
    <property type="match status" value="1"/>
</dbReference>
<dbReference type="PANTHER" id="PTHR30231:SF41">
    <property type="entry name" value="DNA POLYMERASE III SUBUNIT EPSILON"/>
    <property type="match status" value="1"/>
</dbReference>
<dbReference type="SMART" id="SM00479">
    <property type="entry name" value="EXOIII"/>
    <property type="match status" value="1"/>
</dbReference>
<keyword evidence="2" id="KW-0269">Exonuclease</keyword>
<name>A0ABY8FW21_9ACTO</name>
<dbReference type="PANTHER" id="PTHR30231">
    <property type="entry name" value="DNA POLYMERASE III SUBUNIT EPSILON"/>
    <property type="match status" value="1"/>
</dbReference>
<dbReference type="CDD" id="cd06127">
    <property type="entry name" value="DEDDh"/>
    <property type="match status" value="1"/>
</dbReference>
<dbReference type="Pfam" id="PF00929">
    <property type="entry name" value="RNase_T"/>
    <property type="match status" value="1"/>
</dbReference>
<organism evidence="2 3">
    <name type="scientific">Arcanobacterium canis</name>
    <dbReference type="NCBI Taxonomy" id="999183"/>
    <lineage>
        <taxon>Bacteria</taxon>
        <taxon>Bacillati</taxon>
        <taxon>Actinomycetota</taxon>
        <taxon>Actinomycetes</taxon>
        <taxon>Actinomycetales</taxon>
        <taxon>Actinomycetaceae</taxon>
        <taxon>Arcanobacterium</taxon>
    </lineage>
</organism>
<keyword evidence="3" id="KW-1185">Reference proteome</keyword>
<evidence type="ECO:0000313" key="2">
    <source>
        <dbReference type="EMBL" id="WFM82714.1"/>
    </source>
</evidence>
<dbReference type="Proteomes" id="UP001215216">
    <property type="component" value="Chromosome"/>
</dbReference>
<dbReference type="EMBL" id="CP121208">
    <property type="protein sequence ID" value="WFM82714.1"/>
    <property type="molecule type" value="Genomic_DNA"/>
</dbReference>
<feature type="domain" description="Exonuclease" evidence="1">
    <location>
        <begin position="3"/>
        <end position="169"/>
    </location>
</feature>